<dbReference type="KEGG" id="fax:FUAX_17670"/>
<evidence type="ECO:0000313" key="3">
    <source>
        <dbReference type="Proteomes" id="UP001348817"/>
    </source>
</evidence>
<protein>
    <submittedName>
        <fullName evidence="2">Uncharacterized protein</fullName>
    </submittedName>
</protein>
<name>A0AAU9CJ54_9BACT</name>
<dbReference type="RefSeq" id="WP_338394545.1">
    <property type="nucleotide sequence ID" value="NZ_AP025314.1"/>
</dbReference>
<dbReference type="AlphaFoldDB" id="A0AAU9CJ54"/>
<evidence type="ECO:0000313" key="2">
    <source>
        <dbReference type="EMBL" id="BDD09335.1"/>
    </source>
</evidence>
<dbReference type="Proteomes" id="UP001348817">
    <property type="component" value="Chromosome"/>
</dbReference>
<dbReference type="EMBL" id="AP025314">
    <property type="protein sequence ID" value="BDD09335.1"/>
    <property type="molecule type" value="Genomic_DNA"/>
</dbReference>
<gene>
    <name evidence="2" type="ORF">FUAX_17670</name>
</gene>
<accession>A0AAU9CJ54</accession>
<evidence type="ECO:0000256" key="1">
    <source>
        <dbReference type="SAM" id="MobiDB-lite"/>
    </source>
</evidence>
<keyword evidence="3" id="KW-1185">Reference proteome</keyword>
<feature type="region of interest" description="Disordered" evidence="1">
    <location>
        <begin position="1"/>
        <end position="22"/>
    </location>
</feature>
<proteinExistence type="predicted"/>
<organism evidence="2 3">
    <name type="scientific">Fulvitalea axinellae</name>
    <dbReference type="NCBI Taxonomy" id="1182444"/>
    <lineage>
        <taxon>Bacteria</taxon>
        <taxon>Pseudomonadati</taxon>
        <taxon>Bacteroidota</taxon>
        <taxon>Cytophagia</taxon>
        <taxon>Cytophagales</taxon>
        <taxon>Persicobacteraceae</taxon>
        <taxon>Fulvitalea</taxon>
    </lineage>
</organism>
<sequence length="837" mass="94531">MFLRKNTAKRNGPASGDSRGGRVMTDLREVAVAQAHYQDLADRKPVIQAVLNMEGFHKVLREKVTEERLKKTHFGRSVGQLEDAVEAYNVLFSSAPPENRSPEWVQACFKSLMVVEKTVVTMQHGTMELAPGIQHKLGDATMHLMNEISNEIVRLATCLGDDDDSFSAYDPDVLTSAQDIRRAKKLWRRLKNNHGEIRYSSRVVYPFENRKDKDLGFEAYALEFFAKLLSVPAGVELLDKAERGPWPILLNFAYKPGAKFPVRFLSPEHACPETTPDAQTVAGKGTISQVICPIRIKRGSHYSFFVERGQVNGLYSPNYLRFAIALEKAVRGQKGEAVPMTKEDEWDLEKKWRIAFNLPYEEGLRNTLGDDQVYEYPSGEIFEAMASEKLLDFAIHVEPHIKGPQREAIPKDMQEWLSVASQFLDKFKPEAFPEPWADPPRSASIDWSNPVSAEVPSLGLNGQVFIVRDNRKKTCVLKLGIRALEAIKEDFASQFLRQFGTLCTAPETAVVSVHHDSMKRLKEATAHLSAETGLGKLHKALADCASGSVLVMEKVKGRHDITPCYDAPKTQRALGEMLFFDLFLGNHDRFMDVFNVGNFMFLDGKRPEDSEPPFLAGLDQTLNGYGTRYFRELVGPAPSSVGICKTVRHTQPPDGETVAEGEKYRKHTVTKLEETEATVKTDDDDENFWEILEVDRPVWHLDSEREAYKEFERNPTEYNDRLATISQSTVEEFGEILEYMIYCFINGLPSPLGMFLAKKISTRANSKVNAKKIDEGFVCAALELTGKISGFAEFQRWDFSGFPREGEAMVRKWIATHYALPEELKGKVRDKIPFFGE</sequence>
<reference evidence="2 3" key="1">
    <citation type="submission" date="2021-12" db="EMBL/GenBank/DDBJ databases">
        <title>Genome sequencing of bacteria with rrn-lacking chromosome and rrn-plasmid.</title>
        <authorList>
            <person name="Anda M."/>
            <person name="Iwasaki W."/>
        </authorList>
    </citation>
    <scope>NUCLEOTIDE SEQUENCE [LARGE SCALE GENOMIC DNA]</scope>
    <source>
        <strain evidence="2 3">DSM 100852</strain>
    </source>
</reference>